<sequence>MVCKKGQATPVTEEERGFFVARLDTQTPATPRPLAEVKTDVLTLWRQQERQRAAETLADDLLTRARAGDVSLEALARQTPGVTLEPLGPVTRSGQSGLGPDAAAQEPAPRPLVTALFDTQPGALARVALDDGAAVLKVEKAEAPAADVATRERDAVAQALRQSVADDLLNGFTDALAAQVGVTVNQGVLNDALQPVR</sequence>
<evidence type="ECO:0000313" key="2">
    <source>
        <dbReference type="EMBL" id="CCG07892.1"/>
    </source>
</evidence>
<evidence type="ECO:0000256" key="1">
    <source>
        <dbReference type="SAM" id="MobiDB-lite"/>
    </source>
</evidence>
<accession>H6SSL3</accession>
<organism evidence="2 3">
    <name type="scientific">Pararhodospirillum photometricum DSM 122</name>
    <dbReference type="NCBI Taxonomy" id="1150469"/>
    <lineage>
        <taxon>Bacteria</taxon>
        <taxon>Pseudomonadati</taxon>
        <taxon>Pseudomonadota</taxon>
        <taxon>Alphaproteobacteria</taxon>
        <taxon>Rhodospirillales</taxon>
        <taxon>Rhodospirillaceae</taxon>
        <taxon>Pararhodospirillum</taxon>
    </lineage>
</organism>
<dbReference type="KEGG" id="rpm:RSPPHO_01266"/>
<dbReference type="Proteomes" id="UP000033220">
    <property type="component" value="Chromosome DSM 122"/>
</dbReference>
<feature type="region of interest" description="Disordered" evidence="1">
    <location>
        <begin position="83"/>
        <end position="107"/>
    </location>
</feature>
<keyword evidence="3" id="KW-1185">Reference proteome</keyword>
<protein>
    <submittedName>
        <fullName evidence="2">Uncharacterized protein</fullName>
    </submittedName>
</protein>
<dbReference type="eggNOG" id="COG0760">
    <property type="taxonomic scope" value="Bacteria"/>
</dbReference>
<evidence type="ECO:0000313" key="3">
    <source>
        <dbReference type="Proteomes" id="UP000033220"/>
    </source>
</evidence>
<dbReference type="PATRIC" id="fig|1150469.3.peg.1427"/>
<name>H6SSL3_PARPM</name>
<dbReference type="EMBL" id="HE663493">
    <property type="protein sequence ID" value="CCG07892.1"/>
    <property type="molecule type" value="Genomic_DNA"/>
</dbReference>
<reference evidence="2 3" key="1">
    <citation type="submission" date="2012-02" db="EMBL/GenBank/DDBJ databases">
        <title>Shotgun genome sequence of Phaeospirillum photometricum DSM 122.</title>
        <authorList>
            <person name="Duquesne K."/>
            <person name="Sturgis J."/>
        </authorList>
    </citation>
    <scope>NUCLEOTIDE SEQUENCE [LARGE SCALE GENOMIC DNA]</scope>
    <source>
        <strain evidence="3">DSM122</strain>
    </source>
</reference>
<dbReference type="STRING" id="1150469.RSPPHO_01266"/>
<gene>
    <name evidence="2" type="ORF">RSPPHO_01266</name>
</gene>
<proteinExistence type="predicted"/>
<dbReference type="HOGENOM" id="CLU_1383217_0_0_5"/>
<dbReference type="AlphaFoldDB" id="H6SSL3"/>